<feature type="binding site" evidence="10">
    <location>
        <begin position="256"/>
        <end position="258"/>
    </location>
    <ligand>
        <name>GTP</name>
        <dbReference type="ChEBI" id="CHEBI:37565"/>
    </ligand>
</feature>
<evidence type="ECO:0000256" key="3">
    <source>
        <dbReference type="ARBA" id="ARBA00022723"/>
    </source>
</evidence>
<dbReference type="SUPFAM" id="SSF102114">
    <property type="entry name" value="Radical SAM enzymes"/>
    <property type="match status" value="1"/>
</dbReference>
<dbReference type="SFLD" id="SFLDG01386">
    <property type="entry name" value="main_SPASM_domain-containing"/>
    <property type="match status" value="1"/>
</dbReference>
<evidence type="ECO:0000256" key="6">
    <source>
        <dbReference type="ARBA" id="ARBA00023014"/>
    </source>
</evidence>
<name>A0A1G6J159_9BACT</name>
<feature type="binding site" evidence="10">
    <location>
        <position position="29"/>
    </location>
    <ligand>
        <name>S-adenosyl-L-methionine</name>
        <dbReference type="ChEBI" id="CHEBI:59789"/>
    </ligand>
</feature>
<dbReference type="InterPro" id="IPR050105">
    <property type="entry name" value="MoCo_biosynth_MoaA/MoaC"/>
</dbReference>
<feature type="binding site" evidence="10">
    <location>
        <position position="70"/>
    </location>
    <ligand>
        <name>S-adenosyl-L-methionine</name>
        <dbReference type="ChEBI" id="CHEBI:59789"/>
    </ligand>
</feature>
<dbReference type="NCBIfam" id="TIGR02666">
    <property type="entry name" value="moaA"/>
    <property type="match status" value="1"/>
</dbReference>
<comment type="pathway">
    <text evidence="10">Cofactor biosynthesis; molybdopterin biosynthesis.</text>
</comment>
<comment type="catalytic activity">
    <reaction evidence="10">
        <text>GTP + AH2 + S-adenosyl-L-methionine = (8S)-3',8-cyclo-7,8-dihydroguanosine 5'-triphosphate + 5'-deoxyadenosine + L-methionine + A + H(+)</text>
        <dbReference type="Rhea" id="RHEA:49576"/>
        <dbReference type="ChEBI" id="CHEBI:13193"/>
        <dbReference type="ChEBI" id="CHEBI:15378"/>
        <dbReference type="ChEBI" id="CHEBI:17319"/>
        <dbReference type="ChEBI" id="CHEBI:17499"/>
        <dbReference type="ChEBI" id="CHEBI:37565"/>
        <dbReference type="ChEBI" id="CHEBI:57844"/>
        <dbReference type="ChEBI" id="CHEBI:59789"/>
        <dbReference type="ChEBI" id="CHEBI:131766"/>
        <dbReference type="EC" id="4.1.99.22"/>
    </reaction>
</comment>
<dbReference type="GO" id="GO:0061799">
    <property type="term" value="F:cyclic pyranopterin monophosphate synthase activity"/>
    <property type="evidence" value="ECO:0007669"/>
    <property type="project" value="TreeGrafter"/>
</dbReference>
<feature type="binding site" evidence="10">
    <location>
        <position position="191"/>
    </location>
    <ligand>
        <name>S-adenosyl-L-methionine</name>
        <dbReference type="ChEBI" id="CHEBI:59789"/>
    </ligand>
</feature>
<dbReference type="InterPro" id="IPR006638">
    <property type="entry name" value="Elp3/MiaA/NifB-like_rSAM"/>
</dbReference>
<dbReference type="PANTHER" id="PTHR22960:SF0">
    <property type="entry name" value="MOLYBDENUM COFACTOR BIOSYNTHESIS PROTEIN 1"/>
    <property type="match status" value="1"/>
</dbReference>
<feature type="binding site" evidence="10">
    <location>
        <position position="16"/>
    </location>
    <ligand>
        <name>GTP</name>
        <dbReference type="ChEBI" id="CHEBI:37565"/>
    </ligand>
</feature>
<feature type="binding site" evidence="10">
    <location>
        <position position="23"/>
    </location>
    <ligand>
        <name>[4Fe-4S] cluster</name>
        <dbReference type="ChEBI" id="CHEBI:49883"/>
        <label>1</label>
        <note>4Fe-4S-S-AdoMet</note>
    </ligand>
</feature>
<dbReference type="OrthoDB" id="9763993at2"/>
<keyword evidence="1 10" id="KW-0004">4Fe-4S</keyword>
<dbReference type="EMBL" id="FMYU01000002">
    <property type="protein sequence ID" value="SDC12554.1"/>
    <property type="molecule type" value="Genomic_DNA"/>
</dbReference>
<gene>
    <name evidence="10" type="primary">moaA</name>
    <name evidence="12" type="ORF">SAMN05660835_00357</name>
</gene>
<evidence type="ECO:0000256" key="2">
    <source>
        <dbReference type="ARBA" id="ARBA00022691"/>
    </source>
</evidence>
<keyword evidence="6 10" id="KW-0411">Iron-sulfur</keyword>
<evidence type="ECO:0000256" key="10">
    <source>
        <dbReference type="HAMAP-Rule" id="MF_01225"/>
    </source>
</evidence>
<dbReference type="InterPro" id="IPR058240">
    <property type="entry name" value="rSAM_sf"/>
</dbReference>
<dbReference type="InterPro" id="IPR013483">
    <property type="entry name" value="MoaA"/>
</dbReference>
<accession>A0A1G6J159</accession>
<feature type="binding site" evidence="10">
    <location>
        <position position="27"/>
    </location>
    <ligand>
        <name>[4Fe-4S] cluster</name>
        <dbReference type="ChEBI" id="CHEBI:49883"/>
        <label>1</label>
        <note>4Fe-4S-S-AdoMet</note>
    </ligand>
</feature>
<sequence>MEQLIDPFGRKIDYLRISVTDRCNYRCVYCMPLEGVPFKDMSEILTYEEIVLFAKAAYDLGVRKIKLTGGEPLVRKHIYRLIKMLKDIGYSDISLTTNGSLLKYYAQLLKESGLNRVTVSLDTLDKDKFRSVTRLGNLDDVMSGFDELDKAGFTNTKINSVIMRTYNIECIENLLNFAISRNYEIRFIEYMPTDFNENFKENFVSIDEIKSIIKNKHSLRQTSYKTNGPSQYCEIENTRVGFITPLSHNFCAFCNRIRLSSDGNLILCLGHDIKINFKDVLKQKDLLQIKELLKKSITKKPKQHQLLTTNIHQSFSNIGG</sequence>
<dbReference type="CDD" id="cd01335">
    <property type="entry name" value="Radical_SAM"/>
    <property type="match status" value="1"/>
</dbReference>
<dbReference type="PROSITE" id="PS51918">
    <property type="entry name" value="RADICAL_SAM"/>
    <property type="match status" value="1"/>
</dbReference>
<dbReference type="HAMAP" id="MF_01225_B">
    <property type="entry name" value="MoaA_B"/>
    <property type="match status" value="1"/>
</dbReference>
<evidence type="ECO:0000256" key="4">
    <source>
        <dbReference type="ARBA" id="ARBA00022741"/>
    </source>
</evidence>
<proteinExistence type="inferred from homology"/>
<evidence type="ECO:0000256" key="7">
    <source>
        <dbReference type="ARBA" id="ARBA00023134"/>
    </source>
</evidence>
<keyword evidence="13" id="KW-1185">Reference proteome</keyword>
<dbReference type="SFLD" id="SFLDS00029">
    <property type="entry name" value="Radical_SAM"/>
    <property type="match status" value="1"/>
</dbReference>
<keyword evidence="7 10" id="KW-0342">GTP-binding</keyword>
<feature type="binding site" evidence="10">
    <location>
        <position position="120"/>
    </location>
    <ligand>
        <name>S-adenosyl-L-methionine</name>
        <dbReference type="ChEBI" id="CHEBI:59789"/>
    </ligand>
</feature>
<dbReference type="Proteomes" id="UP000199411">
    <property type="component" value="Unassembled WGS sequence"/>
</dbReference>
<comment type="function">
    <text evidence="10">Catalyzes the cyclization of GTP to (8S)-3',8-cyclo-7,8-dihydroguanosine 5'-triphosphate.</text>
</comment>
<dbReference type="NCBIfam" id="NF001199">
    <property type="entry name" value="PRK00164.2-1"/>
    <property type="match status" value="1"/>
</dbReference>
<dbReference type="GO" id="GO:0046872">
    <property type="term" value="F:metal ion binding"/>
    <property type="evidence" value="ECO:0007669"/>
    <property type="project" value="UniProtKB-KW"/>
</dbReference>
<dbReference type="PANTHER" id="PTHR22960">
    <property type="entry name" value="MOLYBDOPTERIN COFACTOR SYNTHESIS PROTEIN A"/>
    <property type="match status" value="1"/>
</dbReference>
<evidence type="ECO:0000256" key="9">
    <source>
        <dbReference type="ARBA" id="ARBA00023239"/>
    </source>
</evidence>
<dbReference type="Pfam" id="PF06463">
    <property type="entry name" value="Mob_synth_C"/>
    <property type="match status" value="1"/>
</dbReference>
<protein>
    <recommendedName>
        <fullName evidence="10">GTP 3',8-cyclase</fullName>
        <ecNumber evidence="10">4.1.99.22</ecNumber>
    </recommendedName>
    <alternativeName>
        <fullName evidence="10">Molybdenum cofactor biosynthesis protein A</fullName>
    </alternativeName>
</protein>
<dbReference type="GO" id="GO:0061798">
    <property type="term" value="F:GTP 3',8'-cyclase activity"/>
    <property type="evidence" value="ECO:0007669"/>
    <property type="project" value="UniProtKB-UniRule"/>
</dbReference>
<dbReference type="InterPro" id="IPR013785">
    <property type="entry name" value="Aldolase_TIM"/>
</dbReference>
<dbReference type="Gene3D" id="3.20.20.70">
    <property type="entry name" value="Aldolase class I"/>
    <property type="match status" value="1"/>
</dbReference>
<dbReference type="GO" id="GO:0005525">
    <property type="term" value="F:GTP binding"/>
    <property type="evidence" value="ECO:0007669"/>
    <property type="project" value="UniProtKB-UniRule"/>
</dbReference>
<comment type="subunit">
    <text evidence="10">Monomer and homodimer.</text>
</comment>
<feature type="domain" description="Radical SAM core" evidence="11">
    <location>
        <begin position="7"/>
        <end position="220"/>
    </location>
</feature>
<dbReference type="InterPro" id="IPR010505">
    <property type="entry name" value="MoaA_twitch"/>
</dbReference>
<dbReference type="CDD" id="cd21117">
    <property type="entry name" value="Twitch_MoaA"/>
    <property type="match status" value="1"/>
</dbReference>
<keyword evidence="8 10" id="KW-0501">Molybdenum cofactor biosynthesis</keyword>
<feature type="binding site" evidence="10">
    <location>
        <position position="30"/>
    </location>
    <ligand>
        <name>[4Fe-4S] cluster</name>
        <dbReference type="ChEBI" id="CHEBI:49883"/>
        <label>1</label>
        <note>4Fe-4S-S-AdoMet</note>
    </ligand>
</feature>
<dbReference type="Pfam" id="PF04055">
    <property type="entry name" value="Radical_SAM"/>
    <property type="match status" value="1"/>
</dbReference>
<dbReference type="GO" id="GO:1904047">
    <property type="term" value="F:S-adenosyl-L-methionine binding"/>
    <property type="evidence" value="ECO:0007669"/>
    <property type="project" value="UniProtKB-UniRule"/>
</dbReference>
<dbReference type="EC" id="4.1.99.22" evidence="10"/>
<evidence type="ECO:0000259" key="11">
    <source>
        <dbReference type="PROSITE" id="PS51918"/>
    </source>
</evidence>
<evidence type="ECO:0000256" key="1">
    <source>
        <dbReference type="ARBA" id="ARBA00022485"/>
    </source>
</evidence>
<keyword evidence="2 10" id="KW-0949">S-adenosyl-L-methionine</keyword>
<dbReference type="SMART" id="SM00729">
    <property type="entry name" value="Elp3"/>
    <property type="match status" value="1"/>
</dbReference>
<comment type="caution">
    <text evidence="10">Lacks conserved residue(s) required for the propagation of feature annotation.</text>
</comment>
<evidence type="ECO:0000313" key="13">
    <source>
        <dbReference type="Proteomes" id="UP000199411"/>
    </source>
</evidence>
<dbReference type="SFLD" id="SFLDG01067">
    <property type="entry name" value="SPASM/twitch_domain_containing"/>
    <property type="match status" value="1"/>
</dbReference>
<dbReference type="InterPro" id="IPR040064">
    <property type="entry name" value="MoaA-like"/>
</dbReference>
<feature type="binding site" evidence="10">
    <location>
        <position position="96"/>
    </location>
    <ligand>
        <name>GTP</name>
        <dbReference type="ChEBI" id="CHEBI:37565"/>
    </ligand>
</feature>
<evidence type="ECO:0000256" key="8">
    <source>
        <dbReference type="ARBA" id="ARBA00023150"/>
    </source>
</evidence>
<organism evidence="12 13">
    <name type="scientific">Desulfurella multipotens</name>
    <dbReference type="NCBI Taxonomy" id="79269"/>
    <lineage>
        <taxon>Bacteria</taxon>
        <taxon>Pseudomonadati</taxon>
        <taxon>Campylobacterota</taxon>
        <taxon>Desulfurellia</taxon>
        <taxon>Desulfurellales</taxon>
        <taxon>Desulfurellaceae</taxon>
        <taxon>Desulfurella</taxon>
    </lineage>
</organism>
<keyword evidence="3 10" id="KW-0479">Metal-binding</keyword>
<feature type="binding site" evidence="10">
    <location>
        <position position="254"/>
    </location>
    <ligand>
        <name>[4Fe-4S] cluster</name>
        <dbReference type="ChEBI" id="CHEBI:49883"/>
        <label>2</label>
        <note>4Fe-4S-substrate</note>
    </ligand>
</feature>
<dbReference type="SFLD" id="SFLDG01383">
    <property type="entry name" value="cyclic_pyranopterin_phosphate"/>
    <property type="match status" value="1"/>
</dbReference>
<comment type="cofactor">
    <cofactor evidence="10">
        <name>[4Fe-4S] cluster</name>
        <dbReference type="ChEBI" id="CHEBI:49883"/>
    </cofactor>
    <text evidence="10">Binds 2 [4Fe-4S] clusters. Binds 1 [4Fe-4S] cluster coordinated with 3 cysteines and an exchangeable S-adenosyl-L-methionine and 1 [4Fe-4S] cluster coordinated with 3 cysteines and the GTP-derived substrate.</text>
</comment>
<dbReference type="AlphaFoldDB" id="A0A1G6J159"/>
<dbReference type="UniPathway" id="UPA00344"/>
<feature type="binding site" evidence="10">
    <location>
        <position position="268"/>
    </location>
    <ligand>
        <name>[4Fe-4S] cluster</name>
        <dbReference type="ChEBI" id="CHEBI:49883"/>
        <label>2</label>
        <note>4Fe-4S-substrate</note>
    </ligand>
</feature>
<dbReference type="RefSeq" id="WP_092127759.1">
    <property type="nucleotide sequence ID" value="NZ_FMYU01000002.1"/>
</dbReference>
<dbReference type="GO" id="GO:0006777">
    <property type="term" value="P:Mo-molybdopterin cofactor biosynthetic process"/>
    <property type="evidence" value="ECO:0007669"/>
    <property type="project" value="UniProtKB-UniRule"/>
</dbReference>
<keyword evidence="4 10" id="KW-0547">Nucleotide-binding</keyword>
<dbReference type="InterPro" id="IPR007197">
    <property type="entry name" value="rSAM"/>
</dbReference>
<feature type="binding site" evidence="10">
    <location>
        <position position="251"/>
    </location>
    <ligand>
        <name>[4Fe-4S] cluster</name>
        <dbReference type="ChEBI" id="CHEBI:49883"/>
        <label>2</label>
        <note>4Fe-4S-substrate</note>
    </ligand>
</feature>
<evidence type="ECO:0000256" key="5">
    <source>
        <dbReference type="ARBA" id="ARBA00023004"/>
    </source>
</evidence>
<reference evidence="13" key="1">
    <citation type="submission" date="2016-10" db="EMBL/GenBank/DDBJ databases">
        <authorList>
            <person name="Varghese N."/>
            <person name="Submissions S."/>
        </authorList>
    </citation>
    <scope>NUCLEOTIDE SEQUENCE [LARGE SCALE GENOMIC DNA]</scope>
    <source>
        <strain evidence="13">DSM 8415</strain>
    </source>
</reference>
<feature type="binding site" evidence="10">
    <location>
        <position position="157"/>
    </location>
    <ligand>
        <name>GTP</name>
        <dbReference type="ChEBI" id="CHEBI:37565"/>
    </ligand>
</feature>
<dbReference type="GO" id="GO:0051539">
    <property type="term" value="F:4 iron, 4 sulfur cluster binding"/>
    <property type="evidence" value="ECO:0007669"/>
    <property type="project" value="UniProtKB-UniRule"/>
</dbReference>
<evidence type="ECO:0000313" key="12">
    <source>
        <dbReference type="EMBL" id="SDC12554.1"/>
    </source>
</evidence>
<comment type="similarity">
    <text evidence="10">Belongs to the radical SAM superfamily. MoaA family.</text>
</comment>
<keyword evidence="9 10" id="KW-0456">Lyase</keyword>
<keyword evidence="5 10" id="KW-0408">Iron</keyword>